<sequence length="152" mass="17440">MDGGEEDNNRFAKMEKQIAHITELMTKLMENSTFQTFQQPSTSSTKKKNSKVEREEKEEEEEDEDKEFESSFNIKGKKSFKVDVKIDMPTYDGEKRWEFRWRQGFVSHKAMDFMELVSETTTVLSSAGMKVSLVANAVDFVAVAFAPSIVKS</sequence>
<dbReference type="AlphaFoldDB" id="A0AA39TLK5"/>
<name>A0AA39TLK5_ACESA</name>
<evidence type="ECO:0000313" key="2">
    <source>
        <dbReference type="EMBL" id="KAK0606470.1"/>
    </source>
</evidence>
<reference evidence="2" key="1">
    <citation type="journal article" date="2022" name="Plant J.">
        <title>Strategies of tolerance reflected in two North American maple genomes.</title>
        <authorList>
            <person name="McEvoy S.L."/>
            <person name="Sezen U.U."/>
            <person name="Trouern-Trend A."/>
            <person name="McMahon S.M."/>
            <person name="Schaberg P.G."/>
            <person name="Yang J."/>
            <person name="Wegrzyn J.L."/>
            <person name="Swenson N.G."/>
        </authorList>
    </citation>
    <scope>NUCLEOTIDE SEQUENCE</scope>
    <source>
        <strain evidence="2">NS2018</strain>
    </source>
</reference>
<organism evidence="2 3">
    <name type="scientific">Acer saccharum</name>
    <name type="common">Sugar maple</name>
    <dbReference type="NCBI Taxonomy" id="4024"/>
    <lineage>
        <taxon>Eukaryota</taxon>
        <taxon>Viridiplantae</taxon>
        <taxon>Streptophyta</taxon>
        <taxon>Embryophyta</taxon>
        <taxon>Tracheophyta</taxon>
        <taxon>Spermatophyta</taxon>
        <taxon>Magnoliopsida</taxon>
        <taxon>eudicotyledons</taxon>
        <taxon>Gunneridae</taxon>
        <taxon>Pentapetalae</taxon>
        <taxon>rosids</taxon>
        <taxon>malvids</taxon>
        <taxon>Sapindales</taxon>
        <taxon>Sapindaceae</taxon>
        <taxon>Hippocastanoideae</taxon>
        <taxon>Acereae</taxon>
        <taxon>Acer</taxon>
    </lineage>
</organism>
<feature type="compositionally biased region" description="Acidic residues" evidence="1">
    <location>
        <begin position="56"/>
        <end position="67"/>
    </location>
</feature>
<reference evidence="2" key="2">
    <citation type="submission" date="2023-06" db="EMBL/GenBank/DDBJ databases">
        <authorList>
            <person name="Swenson N.G."/>
            <person name="Wegrzyn J.L."/>
            <person name="Mcevoy S.L."/>
        </authorList>
    </citation>
    <scope>NUCLEOTIDE SEQUENCE</scope>
    <source>
        <strain evidence="2">NS2018</strain>
        <tissue evidence="2">Leaf</tissue>
    </source>
</reference>
<dbReference type="Proteomes" id="UP001168877">
    <property type="component" value="Unassembled WGS sequence"/>
</dbReference>
<evidence type="ECO:0000313" key="3">
    <source>
        <dbReference type="Proteomes" id="UP001168877"/>
    </source>
</evidence>
<keyword evidence="3" id="KW-1185">Reference proteome</keyword>
<gene>
    <name evidence="2" type="ORF">LWI29_038094</name>
</gene>
<proteinExistence type="predicted"/>
<evidence type="ECO:0000256" key="1">
    <source>
        <dbReference type="SAM" id="MobiDB-lite"/>
    </source>
</evidence>
<dbReference type="EMBL" id="JAUESC010000002">
    <property type="protein sequence ID" value="KAK0606470.1"/>
    <property type="molecule type" value="Genomic_DNA"/>
</dbReference>
<accession>A0AA39TLK5</accession>
<comment type="caution">
    <text evidence="2">The sequence shown here is derived from an EMBL/GenBank/DDBJ whole genome shotgun (WGS) entry which is preliminary data.</text>
</comment>
<feature type="region of interest" description="Disordered" evidence="1">
    <location>
        <begin position="32"/>
        <end position="70"/>
    </location>
</feature>
<protein>
    <submittedName>
        <fullName evidence="2">Uncharacterized protein</fullName>
    </submittedName>
</protein>
<feature type="compositionally biased region" description="Low complexity" evidence="1">
    <location>
        <begin position="32"/>
        <end position="44"/>
    </location>
</feature>